<dbReference type="Proteomes" id="UP000005204">
    <property type="component" value="Unassembled WGS sequence"/>
</dbReference>
<dbReference type="EnsemblMetazoa" id="XM_038010658.1">
    <property type="protein sequence ID" value="XP_037866586.1"/>
    <property type="gene ID" value="LOC101739229"/>
</dbReference>
<evidence type="ECO:0008006" key="9">
    <source>
        <dbReference type="Google" id="ProtNLM"/>
    </source>
</evidence>
<keyword evidence="8" id="KW-1185">Reference proteome</keyword>
<evidence type="ECO:0000256" key="3">
    <source>
        <dbReference type="ARBA" id="ARBA00005470"/>
    </source>
</evidence>
<evidence type="ECO:0000256" key="2">
    <source>
        <dbReference type="ARBA" id="ARBA00004584"/>
    </source>
</evidence>
<dbReference type="RefSeq" id="XP_037866586.1">
    <property type="nucleotide sequence ID" value="XM_038010658.2"/>
</dbReference>
<name>A0A8R2LUB8_BOMMO</name>
<evidence type="ECO:0000256" key="4">
    <source>
        <dbReference type="ARBA" id="ARBA00022454"/>
    </source>
</evidence>
<dbReference type="AlphaFoldDB" id="A0A8R2LUB8"/>
<evidence type="ECO:0000256" key="5">
    <source>
        <dbReference type="ARBA" id="ARBA00023242"/>
    </source>
</evidence>
<evidence type="ECO:0000313" key="8">
    <source>
        <dbReference type="Proteomes" id="UP000005204"/>
    </source>
</evidence>
<keyword evidence="6" id="KW-0137">Centromere</keyword>
<organism evidence="7 8">
    <name type="scientific">Bombyx mori</name>
    <name type="common">Silk moth</name>
    <dbReference type="NCBI Taxonomy" id="7091"/>
    <lineage>
        <taxon>Eukaryota</taxon>
        <taxon>Metazoa</taxon>
        <taxon>Ecdysozoa</taxon>
        <taxon>Arthropoda</taxon>
        <taxon>Hexapoda</taxon>
        <taxon>Insecta</taxon>
        <taxon>Pterygota</taxon>
        <taxon>Neoptera</taxon>
        <taxon>Endopterygota</taxon>
        <taxon>Lepidoptera</taxon>
        <taxon>Glossata</taxon>
        <taxon>Ditrysia</taxon>
        <taxon>Bombycoidea</taxon>
        <taxon>Bombycidae</taxon>
        <taxon>Bombycinae</taxon>
        <taxon>Bombyx</taxon>
    </lineage>
</organism>
<evidence type="ECO:0000256" key="6">
    <source>
        <dbReference type="ARBA" id="ARBA00023328"/>
    </source>
</evidence>
<comment type="subcellular location">
    <subcellularLocation>
        <location evidence="2">Chromosome</location>
        <location evidence="2">Centromere</location>
    </subcellularLocation>
    <subcellularLocation>
        <location evidence="1">Nucleus</location>
    </subcellularLocation>
</comment>
<keyword evidence="4" id="KW-0158">Chromosome</keyword>
<dbReference type="Pfam" id="PF07778">
    <property type="entry name" value="CENP-I"/>
    <property type="match status" value="1"/>
</dbReference>
<dbReference type="KEGG" id="bmor:101739229"/>
<evidence type="ECO:0000256" key="1">
    <source>
        <dbReference type="ARBA" id="ARBA00004123"/>
    </source>
</evidence>
<dbReference type="GO" id="GO:0005634">
    <property type="term" value="C:nucleus"/>
    <property type="evidence" value="ECO:0007669"/>
    <property type="project" value="UniProtKB-SubCell"/>
</dbReference>
<protein>
    <recommendedName>
        <fullName evidence="9">Centromere protein I</fullName>
    </recommendedName>
</protein>
<dbReference type="InterPro" id="IPR012485">
    <property type="entry name" value="CENP-I"/>
</dbReference>
<dbReference type="GO" id="GO:0000939">
    <property type="term" value="C:inner kinetochore"/>
    <property type="evidence" value="ECO:0007669"/>
    <property type="project" value="TreeGrafter"/>
</dbReference>
<dbReference type="GO" id="GO:0034080">
    <property type="term" value="P:CENP-A containing chromatin assembly"/>
    <property type="evidence" value="ECO:0007669"/>
    <property type="project" value="TreeGrafter"/>
</dbReference>
<reference evidence="7" key="2">
    <citation type="submission" date="2022-06" db="UniProtKB">
        <authorList>
            <consortium name="EnsemblMetazoa"/>
        </authorList>
    </citation>
    <scope>IDENTIFICATION</scope>
    <source>
        <strain evidence="7">p50T (Dazao)</strain>
    </source>
</reference>
<evidence type="ECO:0000313" key="7">
    <source>
        <dbReference type="EnsemblMetazoa" id="XP_037866586.1"/>
    </source>
</evidence>
<accession>A0A8R2LUB8</accession>
<comment type="similarity">
    <text evidence="3">Belongs to the CENP-I/CTF3 family.</text>
</comment>
<dbReference type="PANTHER" id="PTHR48208:SF2">
    <property type="entry name" value="CENTROMERE PROTEIN I"/>
    <property type="match status" value="1"/>
</dbReference>
<proteinExistence type="inferred from homology"/>
<keyword evidence="5" id="KW-0539">Nucleus</keyword>
<dbReference type="GeneID" id="101739229"/>
<dbReference type="PANTHER" id="PTHR48208">
    <property type="entry name" value="CENTROMERE PROTEIN I"/>
    <property type="match status" value="1"/>
</dbReference>
<dbReference type="GO" id="GO:0000070">
    <property type="term" value="P:mitotic sister chromatid segregation"/>
    <property type="evidence" value="ECO:0007669"/>
    <property type="project" value="TreeGrafter"/>
</dbReference>
<reference evidence="8" key="1">
    <citation type="journal article" date="2008" name="Insect Biochem. Mol. Biol.">
        <title>The genome of a lepidopteran model insect, the silkworm Bombyx mori.</title>
        <authorList>
            <consortium name="International Silkworm Genome Consortium"/>
        </authorList>
    </citation>
    <scope>NUCLEOTIDE SEQUENCE [LARGE SCALE GENOMIC DNA]</scope>
    <source>
        <strain evidence="8">p50T</strain>
    </source>
</reference>
<sequence length="661" mass="75869">MCDIGEIIDYIKSLKRGFDKDLFQSKIDELGYIVDSVGLDYDDFHTLFKIWLNLSIPLTKWTSLGACLIPPDAVEEKTVDYAIQWILINYGNQNSFTKTGFLLDWLTAAMECDCIDMKALDFGYELFYSMMTYETLTPQAVKLVYTLTKPSDVTRRRVIEILDCAKKRESKKNLFRQLQILLGLFKSYKPECVPENVPAICVHTAFKKINKDLLGRFKRTQERRNRQSKEKQHLIWLNPINMARGRNKKIVPLVPNMEFFNIGSKQYDQKEPQKNYLDFSDPASVVQLAACGRAARPARLRALLCGPALLLAAAAADQHAFLSHDLRHLLDNCFLDISPYSYAEKQDLLQRLALLQSTLLQGIPVITRFLAQFLPLWNERDYFTEILQLVEWVSVDSPDHLGYIVGPLIKIYHRAQPLEQCAILKSLTQMYINLVYASTRRRQFFMAIDTPKENYDVVLPRLAAELGEMGEKALQYNPDDMRVLFSNIWSVECRSRAHLLYNIGLGPIPGLLSLSLPLLGVSAALIEKMAALLVIYKKIFTRLKSTNAISATHTEQIQILHRYSVDLSSLYTEESLRGRGNGFVFDKLHPQLVSKLYHLIPEPDTKLSVRSHVAFAAYTYVALGDVDERDADNKAWYRAFLEHEFSYLAKFFKKTVPELRM</sequence>